<feature type="region of interest" description="Disordered" evidence="1">
    <location>
        <begin position="1"/>
        <end position="96"/>
    </location>
</feature>
<feature type="compositionally biased region" description="Polar residues" evidence="1">
    <location>
        <begin position="123"/>
        <end position="135"/>
    </location>
</feature>
<evidence type="ECO:0000313" key="3">
    <source>
        <dbReference type="Proteomes" id="UP000325577"/>
    </source>
</evidence>
<keyword evidence="3" id="KW-1185">Reference proteome</keyword>
<proteinExistence type="predicted"/>
<feature type="compositionally biased region" description="Basic and acidic residues" evidence="1">
    <location>
        <begin position="12"/>
        <end position="28"/>
    </location>
</feature>
<evidence type="ECO:0000256" key="1">
    <source>
        <dbReference type="SAM" id="MobiDB-lite"/>
    </source>
</evidence>
<dbReference type="AlphaFoldDB" id="A0A5J5BQP8"/>
<dbReference type="EMBL" id="CM018034">
    <property type="protein sequence ID" value="KAA8544450.1"/>
    <property type="molecule type" value="Genomic_DNA"/>
</dbReference>
<dbReference type="Proteomes" id="UP000325577">
    <property type="component" value="Linkage Group LG11"/>
</dbReference>
<feature type="region of interest" description="Disordered" evidence="1">
    <location>
        <begin position="119"/>
        <end position="143"/>
    </location>
</feature>
<reference evidence="2 3" key="1">
    <citation type="submission" date="2019-09" db="EMBL/GenBank/DDBJ databases">
        <title>A chromosome-level genome assembly of the Chinese tupelo Nyssa sinensis.</title>
        <authorList>
            <person name="Yang X."/>
            <person name="Kang M."/>
            <person name="Yang Y."/>
            <person name="Xiong H."/>
            <person name="Wang M."/>
            <person name="Zhang Z."/>
            <person name="Wang Z."/>
            <person name="Wu H."/>
            <person name="Ma T."/>
            <person name="Liu J."/>
            <person name="Xi Z."/>
        </authorList>
    </citation>
    <scope>NUCLEOTIDE SEQUENCE [LARGE SCALE GENOMIC DNA]</scope>
    <source>
        <strain evidence="2">J267</strain>
        <tissue evidence="2">Leaf</tissue>
    </source>
</reference>
<gene>
    <name evidence="2" type="ORF">F0562_022510</name>
</gene>
<name>A0A5J5BQP8_9ASTE</name>
<sequence length="237" mass="25934">MERMNHASLSCEEGRIRSNKGKSQDLVREQQLAPVAKDERISNSNGALRPEVGSRLGHNKSWTRGNGGHTRNGAWFQPTQKLKQGPKQGVGPVNKDNNYNRFQCLGLEDNLGQLKVKAHSKTAPATTGRPNTNLPSREGNGPKWCRSCSAVEDSKVVDYSSGTGTVVEFDWEEEAGQMMPEFREEKDRAGNNVLNQLSIDHKDNGRVEMALSVVKMQGKITKGFRVSGLGKGNGGSS</sequence>
<protein>
    <submittedName>
        <fullName evidence="2">Uncharacterized protein</fullName>
    </submittedName>
</protein>
<evidence type="ECO:0000313" key="2">
    <source>
        <dbReference type="EMBL" id="KAA8544450.1"/>
    </source>
</evidence>
<organism evidence="2 3">
    <name type="scientific">Nyssa sinensis</name>
    <dbReference type="NCBI Taxonomy" id="561372"/>
    <lineage>
        <taxon>Eukaryota</taxon>
        <taxon>Viridiplantae</taxon>
        <taxon>Streptophyta</taxon>
        <taxon>Embryophyta</taxon>
        <taxon>Tracheophyta</taxon>
        <taxon>Spermatophyta</taxon>
        <taxon>Magnoliopsida</taxon>
        <taxon>eudicotyledons</taxon>
        <taxon>Gunneridae</taxon>
        <taxon>Pentapetalae</taxon>
        <taxon>asterids</taxon>
        <taxon>Cornales</taxon>
        <taxon>Nyssaceae</taxon>
        <taxon>Nyssa</taxon>
    </lineage>
</organism>
<accession>A0A5J5BQP8</accession>